<keyword evidence="3" id="KW-0406">Ion transport</keyword>
<dbReference type="InterPro" id="IPR004100">
    <property type="entry name" value="ATPase_F1/V1/A1_a/bsu_N"/>
</dbReference>
<evidence type="ECO:0000256" key="2">
    <source>
        <dbReference type="ARBA" id="ARBA00022448"/>
    </source>
</evidence>
<feature type="region of interest" description="Disordered" evidence="4">
    <location>
        <begin position="49"/>
        <end position="90"/>
    </location>
</feature>
<dbReference type="Gene3D" id="2.40.30.20">
    <property type="match status" value="1"/>
</dbReference>
<keyword evidence="7" id="KW-1185">Reference proteome</keyword>
<dbReference type="InterPro" id="IPR036121">
    <property type="entry name" value="ATPase_F1/V1/A1_a/bsu_N_sf"/>
</dbReference>
<dbReference type="GO" id="GO:1902600">
    <property type="term" value="P:proton transmembrane transport"/>
    <property type="evidence" value="ECO:0007669"/>
    <property type="project" value="UniProtKB-KW"/>
</dbReference>
<evidence type="ECO:0000259" key="5">
    <source>
        <dbReference type="Pfam" id="PF02874"/>
    </source>
</evidence>
<dbReference type="Pfam" id="PF02874">
    <property type="entry name" value="ATP-synt_ab_N"/>
    <property type="match status" value="1"/>
</dbReference>
<reference evidence="6 7" key="1">
    <citation type="submission" date="2018-04" db="EMBL/GenBank/DDBJ databases">
        <authorList>
            <person name="Vogel A."/>
        </authorList>
    </citation>
    <scope>NUCLEOTIDE SEQUENCE [LARGE SCALE GENOMIC DNA]</scope>
</reference>
<dbReference type="InterPro" id="IPR023366">
    <property type="entry name" value="ATP_synth_asu-like_sf"/>
</dbReference>
<dbReference type="GO" id="GO:0005524">
    <property type="term" value="F:ATP binding"/>
    <property type="evidence" value="ECO:0007669"/>
    <property type="project" value="UniProtKB-KW"/>
</dbReference>
<organism evidence="6 7">
    <name type="scientific">Cuscuta campestris</name>
    <dbReference type="NCBI Taxonomy" id="132261"/>
    <lineage>
        <taxon>Eukaryota</taxon>
        <taxon>Viridiplantae</taxon>
        <taxon>Streptophyta</taxon>
        <taxon>Embryophyta</taxon>
        <taxon>Tracheophyta</taxon>
        <taxon>Spermatophyta</taxon>
        <taxon>Magnoliopsida</taxon>
        <taxon>eudicotyledons</taxon>
        <taxon>Gunneridae</taxon>
        <taxon>Pentapetalae</taxon>
        <taxon>asterids</taxon>
        <taxon>lamiids</taxon>
        <taxon>Solanales</taxon>
        <taxon>Convolvulaceae</taxon>
        <taxon>Cuscuteae</taxon>
        <taxon>Cuscuta</taxon>
        <taxon>Cuscuta subgen. Grammica</taxon>
        <taxon>Cuscuta sect. Cleistogrammica</taxon>
    </lineage>
</organism>
<evidence type="ECO:0000313" key="7">
    <source>
        <dbReference type="Proteomes" id="UP000595140"/>
    </source>
</evidence>
<dbReference type="OrthoDB" id="30023at2759"/>
<accession>A0A484KXD0</accession>
<dbReference type="Proteomes" id="UP000595140">
    <property type="component" value="Unassembled WGS sequence"/>
</dbReference>
<keyword evidence="3" id="KW-0375">Hydrogen ion transport</keyword>
<dbReference type="EMBL" id="OOIL02000780">
    <property type="protein sequence ID" value="VFQ69388.1"/>
    <property type="molecule type" value="Genomic_DNA"/>
</dbReference>
<protein>
    <recommendedName>
        <fullName evidence="5">ATPase F1/V1/A1 complex alpha/beta subunit N-terminal domain-containing protein</fullName>
    </recommendedName>
</protein>
<proteinExistence type="inferred from homology"/>
<name>A0A484KXD0_9ASTE</name>
<comment type="similarity">
    <text evidence="1">Belongs to the ATPase alpha/beta chains family.</text>
</comment>
<keyword evidence="2" id="KW-0813">Transport</keyword>
<dbReference type="SUPFAM" id="SSF50615">
    <property type="entry name" value="N-terminal domain of alpha and beta subunits of F1 ATP synthase"/>
    <property type="match status" value="1"/>
</dbReference>
<feature type="domain" description="ATPase F1/V1/A1 complex alpha/beta subunit N-terminal" evidence="5">
    <location>
        <begin position="2"/>
        <end position="32"/>
    </location>
</feature>
<gene>
    <name evidence="6" type="ORF">CCAM_LOCUS11164</name>
</gene>
<dbReference type="GO" id="GO:0046034">
    <property type="term" value="P:ATP metabolic process"/>
    <property type="evidence" value="ECO:0007669"/>
    <property type="project" value="InterPro"/>
</dbReference>
<evidence type="ECO:0000256" key="3">
    <source>
        <dbReference type="ARBA" id="ARBA00022781"/>
    </source>
</evidence>
<evidence type="ECO:0000256" key="1">
    <source>
        <dbReference type="ARBA" id="ARBA00008936"/>
    </source>
</evidence>
<evidence type="ECO:0000313" key="6">
    <source>
        <dbReference type="EMBL" id="VFQ69388.1"/>
    </source>
</evidence>
<dbReference type="AlphaFoldDB" id="A0A484KXD0"/>
<evidence type="ECO:0000256" key="4">
    <source>
        <dbReference type="SAM" id="MobiDB-lite"/>
    </source>
</evidence>
<sequence>MVEFASGVKGIALNLENENVGIVVFGSDTAIKGLIKLCGADSSSYSIHVTSDGSSHDRATNDIGDPSFPLRRRRRPCAPTEEVSCGDNRS</sequence>